<evidence type="ECO:0000256" key="4">
    <source>
        <dbReference type="ARBA" id="ARBA00023163"/>
    </source>
</evidence>
<dbReference type="EMBL" id="JADCNL010000003">
    <property type="protein sequence ID" value="KAG0488025.1"/>
    <property type="molecule type" value="Genomic_DNA"/>
</dbReference>
<comment type="caution">
    <text evidence="8">The sequence shown here is derived from an EMBL/GenBank/DDBJ whole genome shotgun (WGS) entry which is preliminary data.</text>
</comment>
<evidence type="ECO:0000256" key="1">
    <source>
        <dbReference type="ARBA" id="ARBA00004123"/>
    </source>
</evidence>
<dbReference type="GO" id="GO:0009873">
    <property type="term" value="P:ethylene-activated signaling pathway"/>
    <property type="evidence" value="ECO:0007669"/>
    <property type="project" value="InterPro"/>
</dbReference>
<evidence type="ECO:0000313" key="9">
    <source>
        <dbReference type="Proteomes" id="UP000636800"/>
    </source>
</evidence>
<dbReference type="FunFam" id="3.30.730.10:FF:000001">
    <property type="entry name" value="Ethylene-responsive transcription factor 2"/>
    <property type="match status" value="1"/>
</dbReference>
<keyword evidence="9" id="KW-1185">Reference proteome</keyword>
<keyword evidence="2" id="KW-0805">Transcription regulation</keyword>
<dbReference type="PANTHER" id="PTHR31190">
    <property type="entry name" value="DNA-BINDING DOMAIN"/>
    <property type="match status" value="1"/>
</dbReference>
<dbReference type="PROSITE" id="PS51032">
    <property type="entry name" value="AP2_ERF"/>
    <property type="match status" value="1"/>
</dbReference>
<dbReference type="SUPFAM" id="SSF54171">
    <property type="entry name" value="DNA-binding domain"/>
    <property type="match status" value="1"/>
</dbReference>
<protein>
    <recommendedName>
        <fullName evidence="7">AP2/ERF domain-containing protein</fullName>
    </recommendedName>
</protein>
<sequence length="352" mass="37585">MCLKVADPAEFTVAGEEAEEGDWAAMISGRRREEEMSAMVSALTRVVAGEQHAGPVVSQLDSAYSSPAYGAPVSSSHFEIGGGMVKMETDEQLMQSMMGIYSGASASISRATTATRARKRDEGEPSANQETEAEPRRRYRGVRQRPWGKWAAEIRDPQKAARVWLGTFNTAEAAARAYDEAALRFRGSRAKLNFPETARIPTQEGLQPRTNLQELPSAASHASSSRNLGSSVSAASEDYLQYLRLLQSDVPYQNFLPESLLNQMAFSGYSTGGSEGYIASQSFSASPVSSSTSSSSSSVFHSLYGHGASDQPNQPGTAGYFAHSKSWGKGAGSSYSAAPPDDSGEFPPSSSV</sequence>
<evidence type="ECO:0000256" key="3">
    <source>
        <dbReference type="ARBA" id="ARBA00023125"/>
    </source>
</evidence>
<dbReference type="InterPro" id="IPR001471">
    <property type="entry name" value="AP2/ERF_dom"/>
</dbReference>
<feature type="region of interest" description="Disordered" evidence="6">
    <location>
        <begin position="301"/>
        <end position="352"/>
    </location>
</feature>
<dbReference type="SMART" id="SM00380">
    <property type="entry name" value="AP2"/>
    <property type="match status" value="1"/>
</dbReference>
<dbReference type="GO" id="GO:0003677">
    <property type="term" value="F:DNA binding"/>
    <property type="evidence" value="ECO:0007669"/>
    <property type="project" value="UniProtKB-KW"/>
</dbReference>
<evidence type="ECO:0000256" key="6">
    <source>
        <dbReference type="SAM" id="MobiDB-lite"/>
    </source>
</evidence>
<dbReference type="InterPro" id="IPR036955">
    <property type="entry name" value="AP2/ERF_dom_sf"/>
</dbReference>
<gene>
    <name evidence="8" type="ORF">HPP92_006836</name>
</gene>
<keyword evidence="4" id="KW-0804">Transcription</keyword>
<evidence type="ECO:0000256" key="5">
    <source>
        <dbReference type="ARBA" id="ARBA00023242"/>
    </source>
</evidence>
<keyword evidence="3" id="KW-0238">DNA-binding</keyword>
<evidence type="ECO:0000313" key="8">
    <source>
        <dbReference type="EMBL" id="KAG0488025.1"/>
    </source>
</evidence>
<organism evidence="8 9">
    <name type="scientific">Vanilla planifolia</name>
    <name type="common">Vanilla</name>
    <dbReference type="NCBI Taxonomy" id="51239"/>
    <lineage>
        <taxon>Eukaryota</taxon>
        <taxon>Viridiplantae</taxon>
        <taxon>Streptophyta</taxon>
        <taxon>Embryophyta</taxon>
        <taxon>Tracheophyta</taxon>
        <taxon>Spermatophyta</taxon>
        <taxon>Magnoliopsida</taxon>
        <taxon>Liliopsida</taxon>
        <taxon>Asparagales</taxon>
        <taxon>Orchidaceae</taxon>
        <taxon>Vanilloideae</taxon>
        <taxon>Vanilleae</taxon>
        <taxon>Vanilla</taxon>
    </lineage>
</organism>
<feature type="region of interest" description="Disordered" evidence="6">
    <location>
        <begin position="111"/>
        <end position="140"/>
    </location>
</feature>
<dbReference type="AlphaFoldDB" id="A0A835RH24"/>
<keyword evidence="5" id="KW-0539">Nucleus</keyword>
<dbReference type="Proteomes" id="UP000636800">
    <property type="component" value="Chromosome 3"/>
</dbReference>
<dbReference type="GO" id="GO:0003700">
    <property type="term" value="F:DNA-binding transcription factor activity"/>
    <property type="evidence" value="ECO:0007669"/>
    <property type="project" value="InterPro"/>
</dbReference>
<dbReference type="GO" id="GO:0005634">
    <property type="term" value="C:nucleus"/>
    <property type="evidence" value="ECO:0007669"/>
    <property type="project" value="UniProtKB-SubCell"/>
</dbReference>
<comment type="subcellular location">
    <subcellularLocation>
        <location evidence="1">Nucleus</location>
    </subcellularLocation>
</comment>
<dbReference type="PANTHER" id="PTHR31190:SF473">
    <property type="entry name" value="OS05G0437100 PROTEIN"/>
    <property type="match status" value="1"/>
</dbReference>
<dbReference type="Gene3D" id="3.30.730.10">
    <property type="entry name" value="AP2/ERF domain"/>
    <property type="match status" value="1"/>
</dbReference>
<name>A0A835RH24_VANPL</name>
<dbReference type="InterPro" id="IPR016177">
    <property type="entry name" value="DNA-bd_dom_sf"/>
</dbReference>
<evidence type="ECO:0000256" key="2">
    <source>
        <dbReference type="ARBA" id="ARBA00023015"/>
    </source>
</evidence>
<proteinExistence type="predicted"/>
<evidence type="ECO:0000259" key="7">
    <source>
        <dbReference type="PROSITE" id="PS51032"/>
    </source>
</evidence>
<feature type="domain" description="AP2/ERF" evidence="7">
    <location>
        <begin position="138"/>
        <end position="195"/>
    </location>
</feature>
<dbReference type="InterPro" id="IPR044808">
    <property type="entry name" value="ERF_plant"/>
</dbReference>
<reference evidence="8 9" key="1">
    <citation type="journal article" date="2020" name="Nat. Food">
        <title>A phased Vanilla planifolia genome enables genetic improvement of flavour and production.</title>
        <authorList>
            <person name="Hasing T."/>
            <person name="Tang H."/>
            <person name="Brym M."/>
            <person name="Khazi F."/>
            <person name="Huang T."/>
            <person name="Chambers A.H."/>
        </authorList>
    </citation>
    <scope>NUCLEOTIDE SEQUENCE [LARGE SCALE GENOMIC DNA]</scope>
    <source>
        <tissue evidence="8">Leaf</tissue>
    </source>
</reference>
<dbReference type="CDD" id="cd00018">
    <property type="entry name" value="AP2"/>
    <property type="match status" value="1"/>
</dbReference>
<dbReference type="PRINTS" id="PR00367">
    <property type="entry name" value="ETHRSPELEMNT"/>
</dbReference>
<dbReference type="Pfam" id="PF00847">
    <property type="entry name" value="AP2"/>
    <property type="match status" value="1"/>
</dbReference>
<accession>A0A835RH24</accession>